<name>X6P178_RETFI</name>
<evidence type="ECO:0000313" key="3">
    <source>
        <dbReference type="Proteomes" id="UP000023152"/>
    </source>
</evidence>
<evidence type="ECO:0000256" key="1">
    <source>
        <dbReference type="SAM" id="Coils"/>
    </source>
</evidence>
<sequence length="295" mass="34781">MKYFSFSFFHNSTVLNYDKRNSHSFLLLLLKEICALFQMENKKSLHLPILLNTSTPFENWPKSARSTYSLSSRHDIEFLKEKPELANKSIKSFSDKPLLLIKMERLVHKELMQTVNQVDSDANINESRLDVFSQCFEIVIDSAVQKLSQVHKLETEIKTMKAQYNSKVKALQDDFQAQLNERQNLIHALESELQQNKKKYSRIDDMLTQNEITTTSLKIELDDAKRSRDLFFQQNKYYQQVAEQMIAEKDKAEKLYQNNEIEIHKLQNLYEEATQELIKLQIELENTRPQTSFTQ</sequence>
<evidence type="ECO:0000313" key="2">
    <source>
        <dbReference type="EMBL" id="ETO31863.1"/>
    </source>
</evidence>
<accession>X6P178</accession>
<dbReference type="EMBL" id="ASPP01004644">
    <property type="protein sequence ID" value="ETO31863.1"/>
    <property type="molecule type" value="Genomic_DNA"/>
</dbReference>
<keyword evidence="1" id="KW-0175">Coiled coil</keyword>
<protein>
    <submittedName>
        <fullName evidence="2">Uncharacterized protein</fullName>
    </submittedName>
</protein>
<keyword evidence="3" id="KW-1185">Reference proteome</keyword>
<organism evidence="2 3">
    <name type="scientific">Reticulomyxa filosa</name>
    <dbReference type="NCBI Taxonomy" id="46433"/>
    <lineage>
        <taxon>Eukaryota</taxon>
        <taxon>Sar</taxon>
        <taxon>Rhizaria</taxon>
        <taxon>Retaria</taxon>
        <taxon>Foraminifera</taxon>
        <taxon>Monothalamids</taxon>
        <taxon>Reticulomyxidae</taxon>
        <taxon>Reticulomyxa</taxon>
    </lineage>
</organism>
<comment type="caution">
    <text evidence="2">The sequence shown here is derived from an EMBL/GenBank/DDBJ whole genome shotgun (WGS) entry which is preliminary data.</text>
</comment>
<gene>
    <name evidence="2" type="ORF">RFI_05257</name>
</gene>
<proteinExistence type="predicted"/>
<feature type="coiled-coil region" evidence="1">
    <location>
        <begin position="242"/>
        <end position="283"/>
    </location>
</feature>
<reference evidence="2 3" key="1">
    <citation type="journal article" date="2013" name="Curr. Biol.">
        <title>The Genome of the Foraminiferan Reticulomyxa filosa.</title>
        <authorList>
            <person name="Glockner G."/>
            <person name="Hulsmann N."/>
            <person name="Schleicher M."/>
            <person name="Noegel A.A."/>
            <person name="Eichinger L."/>
            <person name="Gallinger C."/>
            <person name="Pawlowski J."/>
            <person name="Sierra R."/>
            <person name="Euteneuer U."/>
            <person name="Pillet L."/>
            <person name="Moustafa A."/>
            <person name="Platzer M."/>
            <person name="Groth M."/>
            <person name="Szafranski K."/>
            <person name="Schliwa M."/>
        </authorList>
    </citation>
    <scope>NUCLEOTIDE SEQUENCE [LARGE SCALE GENOMIC DNA]</scope>
</reference>
<feature type="coiled-coil region" evidence="1">
    <location>
        <begin position="161"/>
        <end position="199"/>
    </location>
</feature>
<dbReference type="AlphaFoldDB" id="X6P178"/>
<dbReference type="Proteomes" id="UP000023152">
    <property type="component" value="Unassembled WGS sequence"/>
</dbReference>